<dbReference type="Gene3D" id="3.40.50.1000">
    <property type="entry name" value="HAD superfamily/HAD-like"/>
    <property type="match status" value="1"/>
</dbReference>
<evidence type="ECO:0000256" key="5">
    <source>
        <dbReference type="ARBA" id="ARBA00013078"/>
    </source>
</evidence>
<evidence type="ECO:0000256" key="7">
    <source>
        <dbReference type="ARBA" id="ARBA00022801"/>
    </source>
</evidence>
<dbReference type="InterPro" id="IPR023198">
    <property type="entry name" value="PGP-like_dom2"/>
</dbReference>
<accession>A0ABT8ZUW3</accession>
<dbReference type="InterPro" id="IPR036412">
    <property type="entry name" value="HAD-like_sf"/>
</dbReference>
<keyword evidence="6 10" id="KW-0479">Metal-binding</keyword>
<feature type="binding site" evidence="10">
    <location>
        <position position="14"/>
    </location>
    <ligand>
        <name>Mg(2+)</name>
        <dbReference type="ChEBI" id="CHEBI:18420"/>
    </ligand>
</feature>
<evidence type="ECO:0000256" key="1">
    <source>
        <dbReference type="ARBA" id="ARBA00000830"/>
    </source>
</evidence>
<comment type="caution">
    <text evidence="11">The sequence shown here is derived from an EMBL/GenBank/DDBJ whole genome shotgun (WGS) entry which is preliminary data.</text>
</comment>
<dbReference type="Pfam" id="PF13419">
    <property type="entry name" value="HAD_2"/>
    <property type="match status" value="1"/>
</dbReference>
<dbReference type="InterPro" id="IPR023214">
    <property type="entry name" value="HAD_sf"/>
</dbReference>
<dbReference type="InterPro" id="IPR037512">
    <property type="entry name" value="PGPase_prok"/>
</dbReference>
<protein>
    <recommendedName>
        <fullName evidence="5 10">Phosphoglycolate phosphatase</fullName>
        <shortName evidence="10">PGP</shortName>
        <shortName evidence="10">PGPase</shortName>
        <ecNumber evidence="5 10">3.1.3.18</ecNumber>
    </recommendedName>
</protein>
<feature type="binding site" evidence="10">
    <location>
        <position position="171"/>
    </location>
    <ligand>
        <name>Mg(2+)</name>
        <dbReference type="ChEBI" id="CHEBI:18420"/>
    </ligand>
</feature>
<comment type="pathway">
    <text evidence="3 10">Organic acid metabolism; glycolate biosynthesis; glycolate from 2-phosphoglycolate: step 1/1.</text>
</comment>
<evidence type="ECO:0000256" key="3">
    <source>
        <dbReference type="ARBA" id="ARBA00004818"/>
    </source>
</evidence>
<keyword evidence="9 10" id="KW-0119">Carbohydrate metabolism</keyword>
<dbReference type="HAMAP" id="MF_00495">
    <property type="entry name" value="GPH_hydrolase_bact"/>
    <property type="match status" value="1"/>
</dbReference>
<evidence type="ECO:0000313" key="11">
    <source>
        <dbReference type="EMBL" id="MDO7840992.1"/>
    </source>
</evidence>
<evidence type="ECO:0000256" key="6">
    <source>
        <dbReference type="ARBA" id="ARBA00022723"/>
    </source>
</evidence>
<proteinExistence type="inferred from homology"/>
<dbReference type="PANTHER" id="PTHR43434:SF1">
    <property type="entry name" value="PHOSPHOGLYCOLATE PHOSPHATASE"/>
    <property type="match status" value="1"/>
</dbReference>
<dbReference type="SUPFAM" id="SSF56784">
    <property type="entry name" value="HAD-like"/>
    <property type="match status" value="1"/>
</dbReference>
<dbReference type="Gene3D" id="1.10.150.240">
    <property type="entry name" value="Putative phosphatase, domain 2"/>
    <property type="match status" value="1"/>
</dbReference>
<comment type="catalytic activity">
    <reaction evidence="1 10">
        <text>2-phosphoglycolate + H2O = glycolate + phosphate</text>
        <dbReference type="Rhea" id="RHEA:14369"/>
        <dbReference type="ChEBI" id="CHEBI:15377"/>
        <dbReference type="ChEBI" id="CHEBI:29805"/>
        <dbReference type="ChEBI" id="CHEBI:43474"/>
        <dbReference type="ChEBI" id="CHEBI:58033"/>
        <dbReference type="EC" id="3.1.3.18"/>
    </reaction>
</comment>
<dbReference type="SFLD" id="SFLDG01129">
    <property type="entry name" value="C1.5:_HAD__Beta-PGM__Phosphata"/>
    <property type="match status" value="1"/>
</dbReference>
<dbReference type="SFLD" id="SFLDS00003">
    <property type="entry name" value="Haloacid_Dehalogenase"/>
    <property type="match status" value="1"/>
</dbReference>
<evidence type="ECO:0000256" key="9">
    <source>
        <dbReference type="ARBA" id="ARBA00023277"/>
    </source>
</evidence>
<evidence type="ECO:0000256" key="10">
    <source>
        <dbReference type="HAMAP-Rule" id="MF_00495"/>
    </source>
</evidence>
<feature type="binding site" evidence="10">
    <location>
        <position position="12"/>
    </location>
    <ligand>
        <name>Mg(2+)</name>
        <dbReference type="ChEBI" id="CHEBI:18420"/>
    </ligand>
</feature>
<dbReference type="GO" id="GO:0016787">
    <property type="term" value="F:hydrolase activity"/>
    <property type="evidence" value="ECO:0007669"/>
    <property type="project" value="UniProtKB-KW"/>
</dbReference>
<evidence type="ECO:0000256" key="4">
    <source>
        <dbReference type="ARBA" id="ARBA00006171"/>
    </source>
</evidence>
<name>A0ABT8ZUW3_9SPHN</name>
<dbReference type="PANTHER" id="PTHR43434">
    <property type="entry name" value="PHOSPHOGLYCOLATE PHOSPHATASE"/>
    <property type="match status" value="1"/>
</dbReference>
<comment type="function">
    <text evidence="10">Specifically catalyzes the dephosphorylation of 2-phosphoglycolate. Is involved in the dissimilation of the intracellular 2-phosphoglycolate formed during the DNA repair of 3'-phosphoglycolate ends, a major class of DNA lesions induced by oxidative stress.</text>
</comment>
<reference evidence="11" key="1">
    <citation type="submission" date="2023-07" db="EMBL/GenBank/DDBJ databases">
        <authorList>
            <person name="Kim M.K."/>
        </authorList>
    </citation>
    <scope>NUCLEOTIDE SEQUENCE</scope>
    <source>
        <strain evidence="11">CA1-15</strain>
    </source>
</reference>
<dbReference type="InterPro" id="IPR050155">
    <property type="entry name" value="HAD-like_hydrolase_sf"/>
</dbReference>
<keyword evidence="8 10" id="KW-0460">Magnesium</keyword>
<dbReference type="InterPro" id="IPR041492">
    <property type="entry name" value="HAD_2"/>
</dbReference>
<organism evidence="11 12">
    <name type="scientific">Sphingomonas immobilis</name>
    <dbReference type="NCBI Taxonomy" id="3063997"/>
    <lineage>
        <taxon>Bacteria</taxon>
        <taxon>Pseudomonadati</taxon>
        <taxon>Pseudomonadota</taxon>
        <taxon>Alphaproteobacteria</taxon>
        <taxon>Sphingomonadales</taxon>
        <taxon>Sphingomonadaceae</taxon>
        <taxon>Sphingomonas</taxon>
    </lineage>
</organism>
<gene>
    <name evidence="11" type="ORF">Q5H94_01525</name>
</gene>
<keyword evidence="12" id="KW-1185">Reference proteome</keyword>
<feature type="active site" description="Nucleophile" evidence="10">
    <location>
        <position position="12"/>
    </location>
</feature>
<keyword evidence="7 10" id="KW-0378">Hydrolase</keyword>
<dbReference type="InterPro" id="IPR006439">
    <property type="entry name" value="HAD-SF_hydro_IA"/>
</dbReference>
<dbReference type="RefSeq" id="WP_304559368.1">
    <property type="nucleotide sequence ID" value="NZ_JAUQSZ010000001.1"/>
</dbReference>
<comment type="similarity">
    <text evidence="4 10">Belongs to the HAD-like hydrolase superfamily. CbbY/CbbZ/Gph/YieH family.</text>
</comment>
<dbReference type="EMBL" id="JAUQSZ010000001">
    <property type="protein sequence ID" value="MDO7840992.1"/>
    <property type="molecule type" value="Genomic_DNA"/>
</dbReference>
<evidence type="ECO:0000256" key="2">
    <source>
        <dbReference type="ARBA" id="ARBA00001946"/>
    </source>
</evidence>
<dbReference type="NCBIfam" id="TIGR01549">
    <property type="entry name" value="HAD-SF-IA-v1"/>
    <property type="match status" value="1"/>
</dbReference>
<dbReference type="PRINTS" id="PR00413">
    <property type="entry name" value="HADHALOGNASE"/>
</dbReference>
<dbReference type="Proteomes" id="UP001176468">
    <property type="component" value="Unassembled WGS sequence"/>
</dbReference>
<sequence length="222" mass="22997">MTAFSFPIVGFDLDGTLFDTGGDLAAAVNVTLAGEGRALLPTEAILKMVGAGSRHMLGEALAATGGCDDALLDRLYPKLLVAYEADIARLTKPYPGALDALDQLAARGVKIALVTNKLEHLAEAMLAGLGLRSRFATVIGGDTLGVAKPDPAPIREMIARLGGGRAAFVGDSRFDVEAAHNAGIPVVLVSFGYRLDAIEALHADAVIDHFADLIPALEALPA</sequence>
<dbReference type="EC" id="3.1.3.18" evidence="5 10"/>
<evidence type="ECO:0000313" key="12">
    <source>
        <dbReference type="Proteomes" id="UP001176468"/>
    </source>
</evidence>
<evidence type="ECO:0000256" key="8">
    <source>
        <dbReference type="ARBA" id="ARBA00022842"/>
    </source>
</evidence>
<comment type="cofactor">
    <cofactor evidence="2 10">
        <name>Mg(2+)</name>
        <dbReference type="ChEBI" id="CHEBI:18420"/>
    </cofactor>
</comment>